<gene>
    <name evidence="6" type="ORF">HPG69_012070</name>
</gene>
<dbReference type="InterPro" id="IPR001748">
    <property type="entry name" value="BUD31"/>
</dbReference>
<feature type="domain" description="FHA" evidence="5">
    <location>
        <begin position="408"/>
        <end position="433"/>
    </location>
</feature>
<dbReference type="InterPro" id="IPR000253">
    <property type="entry name" value="FHA_dom"/>
</dbReference>
<dbReference type="GO" id="GO:0005681">
    <property type="term" value="C:spliceosomal complex"/>
    <property type="evidence" value="ECO:0007669"/>
    <property type="project" value="TreeGrafter"/>
</dbReference>
<dbReference type="PRINTS" id="PR00322">
    <property type="entry name" value="G10"/>
</dbReference>
<dbReference type="GO" id="GO:0000398">
    <property type="term" value="P:mRNA splicing, via spliceosome"/>
    <property type="evidence" value="ECO:0007669"/>
    <property type="project" value="TreeGrafter"/>
</dbReference>
<feature type="region of interest" description="Disordered" evidence="4">
    <location>
        <begin position="25"/>
        <end position="46"/>
    </location>
</feature>
<evidence type="ECO:0000256" key="2">
    <source>
        <dbReference type="ARBA" id="ARBA00005287"/>
    </source>
</evidence>
<dbReference type="PANTHER" id="PTHR19411">
    <property type="entry name" value="PROTEIN BUD31-RELATED"/>
    <property type="match status" value="1"/>
</dbReference>
<dbReference type="PANTHER" id="PTHR19411:SF0">
    <property type="entry name" value="PROTEIN BUD31 HOMOLOG"/>
    <property type="match status" value="1"/>
</dbReference>
<evidence type="ECO:0000256" key="1">
    <source>
        <dbReference type="ARBA" id="ARBA00004123"/>
    </source>
</evidence>
<dbReference type="AlphaFoldDB" id="A0A7J7EXT7"/>
<accession>A0A7J7EXT7</accession>
<reference evidence="6 7" key="1">
    <citation type="journal article" date="2020" name="Mol. Biol. Evol.">
        <title>Interspecific Gene Flow and the Evolution of Specialization in Black and White Rhinoceros.</title>
        <authorList>
            <person name="Moodley Y."/>
            <person name="Westbury M.V."/>
            <person name="Russo I.M."/>
            <person name="Gopalakrishnan S."/>
            <person name="Rakotoarivelo A."/>
            <person name="Olsen R.A."/>
            <person name="Prost S."/>
            <person name="Tunstall T."/>
            <person name="Ryder O.A."/>
            <person name="Dalen L."/>
            <person name="Bruford M.W."/>
        </authorList>
    </citation>
    <scope>NUCLEOTIDE SEQUENCE [LARGE SCALE GENOMIC DNA]</scope>
    <source>
        <strain evidence="6">SBR-YM</strain>
        <tissue evidence="6">Skin</tissue>
    </source>
</reference>
<comment type="caution">
    <text evidence="6">The sequence shown here is derived from an EMBL/GenBank/DDBJ whole genome shotgun (WGS) entry which is preliminary data.</text>
</comment>
<dbReference type="Pfam" id="PF01125">
    <property type="entry name" value="BUD31"/>
    <property type="match status" value="1"/>
</dbReference>
<feature type="compositionally biased region" description="Low complexity" evidence="4">
    <location>
        <begin position="37"/>
        <end position="46"/>
    </location>
</feature>
<dbReference type="EMBL" id="JACDTQ010001952">
    <property type="protein sequence ID" value="KAF5920589.1"/>
    <property type="molecule type" value="Genomic_DNA"/>
</dbReference>
<evidence type="ECO:0000313" key="6">
    <source>
        <dbReference type="EMBL" id="KAF5920589.1"/>
    </source>
</evidence>
<protein>
    <recommendedName>
        <fullName evidence="5">FHA domain-containing protein</fullName>
    </recommendedName>
</protein>
<comment type="similarity">
    <text evidence="2">Belongs to the BUD31 (G10) family.</text>
</comment>
<name>A0A7J7EXT7_DICBM</name>
<proteinExistence type="inferred from homology"/>
<dbReference type="InterPro" id="IPR012916">
    <property type="entry name" value="RED_N"/>
</dbReference>
<dbReference type="Pfam" id="PF07808">
    <property type="entry name" value="RED_N"/>
    <property type="match status" value="1"/>
</dbReference>
<sequence>MPTCGTSVDKFNNAFLFELAVKPSHDPGWKSSHKTTKSTQTQDSSFQEQIMKISKKNGPWDFKSEKPCIYEDRLEKKQEKKESVQFTTEGAVKRSLMNRTPVPRCQKHGAHQEFQGNTKELLTHDDPDMNAISDPTYYQKTAEAGRLFQGERLGSGIPAGDVQTQLTQAAFMWKIRRCCHRAPSDGWEISEAALRKLDQKMRQVELESLEGKRQVESLWPIFKVHHQKSWNVFQLLFKRKAIKKEVYAYCLREGCEDLYLIANSEEEGCDHDNLYMVGSWVMAPQSLISGKKGGIPIAEALGLADLVHSRPATALGPELASTHLALCLWLPQFHTSRSQKLNGAFWRGKHPSCDLQQRKRGGGTDGNAQEETQNDDDPENKMEFKIDWGQKVFHMLFRRQAFDWNELVLLGRMASMVDMEDFPLRDKRISNFHVLKAISFPKPSVMKIKLEIEKDDPPLFIPVGHGPPCADGAELPPPEYQPQDWTIPVPSEVLLLDTLTCDLHGESSVPNLQQQWSTSPDYNPYLELKENQNLDPNST</sequence>
<evidence type="ECO:0000256" key="3">
    <source>
        <dbReference type="ARBA" id="ARBA00023242"/>
    </source>
</evidence>
<evidence type="ECO:0000313" key="7">
    <source>
        <dbReference type="Proteomes" id="UP000551758"/>
    </source>
</evidence>
<keyword evidence="3" id="KW-0539">Nucleus</keyword>
<evidence type="ECO:0000256" key="4">
    <source>
        <dbReference type="SAM" id="MobiDB-lite"/>
    </source>
</evidence>
<dbReference type="PROSITE" id="PS50006">
    <property type="entry name" value="FHA_DOMAIN"/>
    <property type="match status" value="1"/>
</dbReference>
<dbReference type="Proteomes" id="UP000551758">
    <property type="component" value="Unassembled WGS sequence"/>
</dbReference>
<keyword evidence="7" id="KW-1185">Reference proteome</keyword>
<comment type="subcellular location">
    <subcellularLocation>
        <location evidence="1">Nucleus</location>
    </subcellularLocation>
</comment>
<evidence type="ECO:0000259" key="5">
    <source>
        <dbReference type="PROSITE" id="PS50006"/>
    </source>
</evidence>
<organism evidence="6 7">
    <name type="scientific">Diceros bicornis minor</name>
    <name type="common">South-central black rhinoceros</name>
    <dbReference type="NCBI Taxonomy" id="77932"/>
    <lineage>
        <taxon>Eukaryota</taxon>
        <taxon>Metazoa</taxon>
        <taxon>Chordata</taxon>
        <taxon>Craniata</taxon>
        <taxon>Vertebrata</taxon>
        <taxon>Euteleostomi</taxon>
        <taxon>Mammalia</taxon>
        <taxon>Eutheria</taxon>
        <taxon>Laurasiatheria</taxon>
        <taxon>Perissodactyla</taxon>
        <taxon>Rhinocerotidae</taxon>
        <taxon>Diceros</taxon>
    </lineage>
</organism>
<feature type="region of interest" description="Disordered" evidence="4">
    <location>
        <begin position="352"/>
        <end position="380"/>
    </location>
</feature>